<reference evidence="2" key="1">
    <citation type="submission" date="2023-03" db="EMBL/GenBank/DDBJ databases">
        <title>DFI Biobank Strains.</title>
        <authorList>
            <person name="Mostad J."/>
            <person name="Paddock L."/>
            <person name="Medina S."/>
            <person name="Waligurski E."/>
            <person name="Barat B."/>
            <person name="Smith R."/>
            <person name="Burgo V."/>
            <person name="Metcalfe C."/>
            <person name="Woodson C."/>
            <person name="Sundararajan A."/>
            <person name="Ramaswamy R."/>
            <person name="Lin H."/>
            <person name="Pamer E.G."/>
        </authorList>
    </citation>
    <scope>NUCLEOTIDE SEQUENCE</scope>
    <source>
        <strain evidence="2">DFI.9.5</strain>
    </source>
</reference>
<dbReference type="PANTHER" id="PTHR30092:SF0">
    <property type="entry name" value="INNER MEMBRANE PROTEIN CRED"/>
    <property type="match status" value="1"/>
</dbReference>
<keyword evidence="1" id="KW-1133">Transmembrane helix</keyword>
<keyword evidence="1" id="KW-0812">Transmembrane</keyword>
<dbReference type="EMBL" id="JARFID010000011">
    <property type="protein sequence ID" value="MDE8695129.1"/>
    <property type="molecule type" value="Genomic_DNA"/>
</dbReference>
<dbReference type="InterPro" id="IPR010364">
    <property type="entry name" value="Uncharacterised_IM_CreD"/>
</dbReference>
<evidence type="ECO:0000313" key="2">
    <source>
        <dbReference type="EMBL" id="MDE8695129.1"/>
    </source>
</evidence>
<dbReference type="AlphaFoldDB" id="A0AAW6LYQ7"/>
<dbReference type="PANTHER" id="PTHR30092">
    <property type="entry name" value="INNER MEMBRANE PROTEIN CRED"/>
    <property type="match status" value="1"/>
</dbReference>
<name>A0AAW6LYQ7_9BACE</name>
<feature type="transmembrane region" description="Helical" evidence="1">
    <location>
        <begin position="384"/>
        <end position="403"/>
    </location>
</feature>
<proteinExistence type="predicted"/>
<feature type="transmembrane region" description="Helical" evidence="1">
    <location>
        <begin position="434"/>
        <end position="452"/>
    </location>
</feature>
<evidence type="ECO:0000313" key="3">
    <source>
        <dbReference type="Proteomes" id="UP001221924"/>
    </source>
</evidence>
<keyword evidence="1" id="KW-0472">Membrane</keyword>
<gene>
    <name evidence="2" type="primary">creD</name>
    <name evidence="2" type="ORF">PZH42_13545</name>
</gene>
<feature type="transmembrane region" description="Helical" evidence="1">
    <location>
        <begin position="410"/>
        <end position="428"/>
    </location>
</feature>
<dbReference type="RefSeq" id="WP_240053512.1">
    <property type="nucleotide sequence ID" value="NZ_CAXKYC010000036.1"/>
</dbReference>
<dbReference type="GO" id="GO:0005886">
    <property type="term" value="C:plasma membrane"/>
    <property type="evidence" value="ECO:0007669"/>
    <property type="project" value="TreeGrafter"/>
</dbReference>
<comment type="caution">
    <text evidence="2">The sequence shown here is derived from an EMBL/GenBank/DDBJ whole genome shotgun (WGS) entry which is preliminary data.</text>
</comment>
<sequence length="461" mass="52446">MDNLNDNLNEDFNGDLAENLNETRKQASGCLRRFSKSIKAVVIAFLILLLLIPMFMIEDMISERGRTQTDAIAEVGQKWSLAQTITGPYINLKYPITQEDNGTKKVTMGNVTLLPDELSIDGQLSTEILRRGIYKVNVYQSELVIKGFFSSEELRKSNVDMDVLQYQRAAICLNLTDMRGLSEQVSITLNDSVYMFEPGMDGRGIESMGVHAIVDLSALKDDRKLPYEMKIKLKGSQSIYFTPLGKTTRVALKANWNTPSFDGNYLPEKREITEKDFSAQWQVLNLNRNYPQVFINYQNASIKDIQNSNFGVNLKMPVEQYQQSMRSTKYAILIILLTFTVIFFTEIMEKTRIHALQYLLVGLALCLFYSLLLSMSEHIGFRMAYLVASVLTIMLVGGYMLGIIKRKKPAFIMAGLLSVLYIYVFILIQLETFALLAGSLGLFVILAMVMYFSKKIDWFNE</sequence>
<dbReference type="PIRSF" id="PIRSF004548">
    <property type="entry name" value="CreD"/>
    <property type="match status" value="1"/>
</dbReference>
<accession>A0AAW6LYQ7</accession>
<organism evidence="2 3">
    <name type="scientific">Bacteroides cellulosilyticus</name>
    <dbReference type="NCBI Taxonomy" id="246787"/>
    <lineage>
        <taxon>Bacteria</taxon>
        <taxon>Pseudomonadati</taxon>
        <taxon>Bacteroidota</taxon>
        <taxon>Bacteroidia</taxon>
        <taxon>Bacteroidales</taxon>
        <taxon>Bacteroidaceae</taxon>
        <taxon>Bacteroides</taxon>
    </lineage>
</organism>
<dbReference type="NCBIfam" id="NF008712">
    <property type="entry name" value="PRK11715.1-1"/>
    <property type="match status" value="1"/>
</dbReference>
<feature type="transmembrane region" description="Helical" evidence="1">
    <location>
        <begin position="40"/>
        <end position="57"/>
    </location>
</feature>
<dbReference type="Pfam" id="PF06123">
    <property type="entry name" value="CreD"/>
    <property type="match status" value="1"/>
</dbReference>
<feature type="transmembrane region" description="Helical" evidence="1">
    <location>
        <begin position="330"/>
        <end position="348"/>
    </location>
</feature>
<feature type="transmembrane region" description="Helical" evidence="1">
    <location>
        <begin position="355"/>
        <end position="372"/>
    </location>
</feature>
<protein>
    <submittedName>
        <fullName evidence="2">Cell envelope integrity protein CreD</fullName>
    </submittedName>
</protein>
<evidence type="ECO:0000256" key="1">
    <source>
        <dbReference type="SAM" id="Phobius"/>
    </source>
</evidence>
<dbReference type="Proteomes" id="UP001221924">
    <property type="component" value="Unassembled WGS sequence"/>
</dbReference>